<evidence type="ECO:0000313" key="2">
    <source>
        <dbReference type="Proteomes" id="UP000636800"/>
    </source>
</evidence>
<evidence type="ECO:0000313" key="1">
    <source>
        <dbReference type="EMBL" id="KAG0498169.1"/>
    </source>
</evidence>
<proteinExistence type="predicted"/>
<reference evidence="1 2" key="1">
    <citation type="journal article" date="2020" name="Nat. Food">
        <title>A phased Vanilla planifolia genome enables genetic improvement of flavour and production.</title>
        <authorList>
            <person name="Hasing T."/>
            <person name="Tang H."/>
            <person name="Brym M."/>
            <person name="Khazi F."/>
            <person name="Huang T."/>
            <person name="Chambers A.H."/>
        </authorList>
    </citation>
    <scope>NUCLEOTIDE SEQUENCE [LARGE SCALE GENOMIC DNA]</scope>
    <source>
        <tissue evidence="1">Leaf</tissue>
    </source>
</reference>
<protein>
    <submittedName>
        <fullName evidence="1">Uncharacterized protein</fullName>
    </submittedName>
</protein>
<comment type="caution">
    <text evidence="1">The sequence shown here is derived from an EMBL/GenBank/DDBJ whole genome shotgun (WGS) entry which is preliminary data.</text>
</comment>
<dbReference type="EMBL" id="JADCNL010000001">
    <property type="protein sequence ID" value="KAG0498169.1"/>
    <property type="molecule type" value="Genomic_DNA"/>
</dbReference>
<dbReference type="Proteomes" id="UP000636800">
    <property type="component" value="Chromosome 1"/>
</dbReference>
<sequence length="64" mass="7149">MVALPPASTTRAAFNWFHCFSGEIRGVQSGGFDVWHIEHLFKVYSRLGAAPQTLMKSVSLQKLK</sequence>
<accession>A0A835RU46</accession>
<keyword evidence="2" id="KW-1185">Reference proteome</keyword>
<gene>
    <name evidence="1" type="ORF">HPP92_002860</name>
</gene>
<dbReference type="OrthoDB" id="40134at2759"/>
<dbReference type="AlphaFoldDB" id="A0A835RU46"/>
<name>A0A835RU46_VANPL</name>
<organism evidence="1 2">
    <name type="scientific">Vanilla planifolia</name>
    <name type="common">Vanilla</name>
    <dbReference type="NCBI Taxonomy" id="51239"/>
    <lineage>
        <taxon>Eukaryota</taxon>
        <taxon>Viridiplantae</taxon>
        <taxon>Streptophyta</taxon>
        <taxon>Embryophyta</taxon>
        <taxon>Tracheophyta</taxon>
        <taxon>Spermatophyta</taxon>
        <taxon>Magnoliopsida</taxon>
        <taxon>Liliopsida</taxon>
        <taxon>Asparagales</taxon>
        <taxon>Orchidaceae</taxon>
        <taxon>Vanilloideae</taxon>
        <taxon>Vanilleae</taxon>
        <taxon>Vanilla</taxon>
    </lineage>
</organism>